<dbReference type="InterPro" id="IPR007560">
    <property type="entry name" value="Restrct_endonuc_IV_Mrr"/>
</dbReference>
<dbReference type="GO" id="GO:0003677">
    <property type="term" value="F:DNA binding"/>
    <property type="evidence" value="ECO:0007669"/>
    <property type="project" value="InterPro"/>
</dbReference>
<keyword evidence="3" id="KW-0540">Nuclease</keyword>
<gene>
    <name evidence="3" type="ORF">QQX10_04790</name>
</gene>
<dbReference type="Pfam" id="PF04471">
    <property type="entry name" value="Mrr_cat"/>
    <property type="match status" value="1"/>
</dbReference>
<accession>A0AAW7M1V5</accession>
<name>A0AAW7M1V5_9MICO</name>
<dbReference type="RefSeq" id="WP_301118544.1">
    <property type="nucleotide sequence ID" value="NZ_JAUHPX010000002.1"/>
</dbReference>
<dbReference type="InterPro" id="IPR041409">
    <property type="entry name" value="RE_AspBHI_N"/>
</dbReference>
<comment type="caution">
    <text evidence="3">The sequence shown here is derived from an EMBL/GenBank/DDBJ whole genome shotgun (WGS) entry which is preliminary data.</text>
</comment>
<organism evidence="3 4">
    <name type="scientific">Demequina lignilytica</name>
    <dbReference type="NCBI Taxonomy" id="3051663"/>
    <lineage>
        <taxon>Bacteria</taxon>
        <taxon>Bacillati</taxon>
        <taxon>Actinomycetota</taxon>
        <taxon>Actinomycetes</taxon>
        <taxon>Micrococcales</taxon>
        <taxon>Demequinaceae</taxon>
        <taxon>Demequina</taxon>
    </lineage>
</organism>
<dbReference type="EC" id="3.1.21.-" evidence="3"/>
<feature type="domain" description="Restriction endonuclease AspBHI N-terminal" evidence="2">
    <location>
        <begin position="29"/>
        <end position="215"/>
    </location>
</feature>
<evidence type="ECO:0000259" key="2">
    <source>
        <dbReference type="Pfam" id="PF18062"/>
    </source>
</evidence>
<dbReference type="Proteomes" id="UP001172737">
    <property type="component" value="Unassembled WGS sequence"/>
</dbReference>
<dbReference type="SUPFAM" id="SSF52980">
    <property type="entry name" value="Restriction endonuclease-like"/>
    <property type="match status" value="1"/>
</dbReference>
<dbReference type="GO" id="GO:0009307">
    <property type="term" value="P:DNA restriction-modification system"/>
    <property type="evidence" value="ECO:0007669"/>
    <property type="project" value="InterPro"/>
</dbReference>
<keyword evidence="3" id="KW-0378">Hydrolase</keyword>
<evidence type="ECO:0000259" key="1">
    <source>
        <dbReference type="Pfam" id="PF04471"/>
    </source>
</evidence>
<evidence type="ECO:0000313" key="4">
    <source>
        <dbReference type="Proteomes" id="UP001172737"/>
    </source>
</evidence>
<dbReference type="AlphaFoldDB" id="A0AAW7M1V5"/>
<feature type="domain" description="Restriction endonuclease type IV Mrr" evidence="1">
    <location>
        <begin position="255"/>
        <end position="373"/>
    </location>
</feature>
<dbReference type="InterPro" id="IPR011335">
    <property type="entry name" value="Restrct_endonuc-II-like"/>
</dbReference>
<dbReference type="Gene3D" id="3.40.1350.10">
    <property type="match status" value="1"/>
</dbReference>
<dbReference type="GO" id="GO:0004519">
    <property type="term" value="F:endonuclease activity"/>
    <property type="evidence" value="ECO:0007669"/>
    <property type="project" value="UniProtKB-KW"/>
</dbReference>
<sequence>MPTSTDLPFELHADADLVIDAVYLGGTSGNAGDDPINKLLSVGNVGGFRPLGSVTKQTVRYVVLYTSGIDPDWPDELDPRTGIFVYHGDQKTPGRALHDTPRKGNILLRDIFANADGGPQGRSLVPPIFLFEKASPGRSAAFRGLLVPGGAAIRPDERLVAVWKSAKGQRYQNYRAMFTVLDVGIVSRDWLADLTAGHPLTDNAPKPWLNWIRTGAYQALTAVPNATHRTRDEQLPSDAVGKQMLAAIKSYFEDEPTEFEHCAAQLWQMMSPAVSGLVVTRASVDGGRDAIGSYGLGPVSDRIELTFSLEAKCYAPDTVVGVKQVSRLISRIKHREFGVFVTTSYVGQQAYKEIREDGHPVVVISGRDIVDLLRERGFGTVDAVRDWLRGEFPRGAED</sequence>
<reference evidence="3" key="1">
    <citation type="submission" date="2023-06" db="EMBL/GenBank/DDBJ databases">
        <title>Sysu t00039.</title>
        <authorList>
            <person name="Gao L."/>
            <person name="Fang B.-Z."/>
            <person name="Li W.-J."/>
        </authorList>
    </citation>
    <scope>NUCLEOTIDE SEQUENCE</scope>
    <source>
        <strain evidence="3">SYSU T00039</strain>
    </source>
</reference>
<dbReference type="EMBL" id="JAUHPX010000002">
    <property type="protein sequence ID" value="MDN4487484.1"/>
    <property type="molecule type" value="Genomic_DNA"/>
</dbReference>
<dbReference type="GO" id="GO:0016787">
    <property type="term" value="F:hydrolase activity"/>
    <property type="evidence" value="ECO:0007669"/>
    <property type="project" value="UniProtKB-KW"/>
</dbReference>
<dbReference type="InterPro" id="IPR011856">
    <property type="entry name" value="tRNA_endonuc-like_dom_sf"/>
</dbReference>
<dbReference type="Pfam" id="PF18062">
    <property type="entry name" value="RE_AspBHI_N"/>
    <property type="match status" value="1"/>
</dbReference>
<evidence type="ECO:0000313" key="3">
    <source>
        <dbReference type="EMBL" id="MDN4487484.1"/>
    </source>
</evidence>
<protein>
    <submittedName>
        <fullName evidence="3">Restriction endonuclease</fullName>
        <ecNumber evidence="3">3.1.21.-</ecNumber>
    </submittedName>
</protein>
<proteinExistence type="predicted"/>
<keyword evidence="4" id="KW-1185">Reference proteome</keyword>
<dbReference type="Gene3D" id="2.30.280.20">
    <property type="match status" value="1"/>
</dbReference>
<keyword evidence="3" id="KW-0255">Endonuclease</keyword>